<keyword evidence="2" id="KW-0695">RNA-directed DNA polymerase</keyword>
<dbReference type="Proteomes" id="UP000036403">
    <property type="component" value="Unassembled WGS sequence"/>
</dbReference>
<evidence type="ECO:0000256" key="1">
    <source>
        <dbReference type="SAM" id="MobiDB-lite"/>
    </source>
</evidence>
<feature type="region of interest" description="Disordered" evidence="1">
    <location>
        <begin position="76"/>
        <end position="119"/>
    </location>
</feature>
<name>A0A0J7KH50_LASNI</name>
<reference evidence="2 3" key="1">
    <citation type="submission" date="2015-04" db="EMBL/GenBank/DDBJ databases">
        <title>Lasius niger genome sequencing.</title>
        <authorList>
            <person name="Konorov E.A."/>
            <person name="Nikitin M.A."/>
            <person name="Kirill M.V."/>
            <person name="Chang P."/>
        </authorList>
    </citation>
    <scope>NUCLEOTIDE SEQUENCE [LARGE SCALE GENOMIC DNA]</scope>
    <source>
        <tissue evidence="2">Whole</tissue>
    </source>
</reference>
<dbReference type="PaxDb" id="67767-A0A0J7KH50"/>
<accession>A0A0J7KH50</accession>
<protein>
    <submittedName>
        <fullName evidence="2">Reverse transcriptase</fullName>
    </submittedName>
</protein>
<proteinExistence type="predicted"/>
<dbReference type="GO" id="GO:0003964">
    <property type="term" value="F:RNA-directed DNA polymerase activity"/>
    <property type="evidence" value="ECO:0007669"/>
    <property type="project" value="UniProtKB-KW"/>
</dbReference>
<gene>
    <name evidence="2" type="ORF">RF55_10804</name>
</gene>
<keyword evidence="3" id="KW-1185">Reference proteome</keyword>
<evidence type="ECO:0000313" key="2">
    <source>
        <dbReference type="EMBL" id="KMQ89556.1"/>
    </source>
</evidence>
<dbReference type="OrthoDB" id="415822at2759"/>
<feature type="compositionally biased region" description="Basic residues" evidence="1">
    <location>
        <begin position="78"/>
        <end position="87"/>
    </location>
</feature>
<keyword evidence="2" id="KW-0808">Transferase</keyword>
<sequence length="119" mass="13506">MNTLGWKTSMFDPELFRAALDDGPIGEGSAMQKAEDVMRRVVKACDATMPRKRSTNRLPPMYWWNDTIASFRQECIRTRRMSQRGRKNPTPTSWTQSTRRHGDDSLKPSSAARGSVGTN</sequence>
<dbReference type="EMBL" id="LBMM01007638">
    <property type="protein sequence ID" value="KMQ89556.1"/>
    <property type="molecule type" value="Genomic_DNA"/>
</dbReference>
<evidence type="ECO:0000313" key="3">
    <source>
        <dbReference type="Proteomes" id="UP000036403"/>
    </source>
</evidence>
<keyword evidence="2" id="KW-0548">Nucleotidyltransferase</keyword>
<organism evidence="2 3">
    <name type="scientific">Lasius niger</name>
    <name type="common">Black garden ant</name>
    <dbReference type="NCBI Taxonomy" id="67767"/>
    <lineage>
        <taxon>Eukaryota</taxon>
        <taxon>Metazoa</taxon>
        <taxon>Ecdysozoa</taxon>
        <taxon>Arthropoda</taxon>
        <taxon>Hexapoda</taxon>
        <taxon>Insecta</taxon>
        <taxon>Pterygota</taxon>
        <taxon>Neoptera</taxon>
        <taxon>Endopterygota</taxon>
        <taxon>Hymenoptera</taxon>
        <taxon>Apocrita</taxon>
        <taxon>Aculeata</taxon>
        <taxon>Formicoidea</taxon>
        <taxon>Formicidae</taxon>
        <taxon>Formicinae</taxon>
        <taxon>Lasius</taxon>
        <taxon>Lasius</taxon>
    </lineage>
</organism>
<dbReference type="AlphaFoldDB" id="A0A0J7KH50"/>
<comment type="caution">
    <text evidence="2">The sequence shown here is derived from an EMBL/GenBank/DDBJ whole genome shotgun (WGS) entry which is preliminary data.</text>
</comment>